<protein>
    <submittedName>
        <fullName evidence="3">DnaA regulatory inactivator Hda</fullName>
    </submittedName>
</protein>
<dbReference type="Pfam" id="PF00308">
    <property type="entry name" value="Bac_DnaA"/>
    <property type="match status" value="1"/>
</dbReference>
<sequence>MDSNVLAGAQLALPVQLPDHARFDNFVIGAGNLGERQSQLIAHLERLSQENVQSTLQYTAIFGERGRGKTHLLCALCERCAERGRTSIYLPLRDFVGTSAIDILQGLEHYDLIALDDVDSVSLDPKWAEALFALFNRVQDRRSGFLVLSAQGTAASLPMAFEDLRSRLQWATPFRLGAPTDSDKVKILRQHAQVRGLELSEGVAEFMVQRMPRDLHELMNALDRLDSASIEKQRRLTLPFVKEILAL</sequence>
<dbReference type="NCBIfam" id="TIGR03420">
    <property type="entry name" value="DnaA_homol_Hda"/>
    <property type="match status" value="1"/>
</dbReference>
<reference evidence="3 4" key="1">
    <citation type="journal article" date="2011" name="Front. Microbiol.">
        <title>Genomic signatures of strain selection and enhancement in Bacillus atrophaeus var. globigii, a historical biowarfare simulant.</title>
        <authorList>
            <person name="Gibbons H.S."/>
            <person name="Broomall S.M."/>
            <person name="McNew L.A."/>
            <person name="Daligault H."/>
            <person name="Chapman C."/>
            <person name="Bruce D."/>
            <person name="Karavis M."/>
            <person name="Krepps M."/>
            <person name="McGregor P.A."/>
            <person name="Hong C."/>
            <person name="Park K.H."/>
            <person name="Akmal A."/>
            <person name="Feldman A."/>
            <person name="Lin J.S."/>
            <person name="Chang W.E."/>
            <person name="Higgs B.W."/>
            <person name="Demirev P."/>
            <person name="Lindquist J."/>
            <person name="Liem A."/>
            <person name="Fochler E."/>
            <person name="Read T.D."/>
            <person name="Tapia R."/>
            <person name="Johnson S."/>
            <person name="Bishop-Lilly K.A."/>
            <person name="Detter C."/>
            <person name="Han C."/>
            <person name="Sozhamannan S."/>
            <person name="Rosenzweig C.N."/>
            <person name="Skowronski E.W."/>
        </authorList>
    </citation>
    <scope>NUCLEOTIDE SEQUENCE [LARGE SCALE GENOMIC DNA]</scope>
    <source>
        <strain evidence="3 4">GYP-17</strain>
    </source>
</reference>
<dbReference type="Gene3D" id="3.40.50.300">
    <property type="entry name" value="P-loop containing nucleotide triphosphate hydrolases"/>
    <property type="match status" value="1"/>
</dbReference>
<evidence type="ECO:0000313" key="3">
    <source>
        <dbReference type="EMBL" id="RUO35199.1"/>
    </source>
</evidence>
<dbReference type="Pfam" id="PF22688">
    <property type="entry name" value="Hda_lid"/>
    <property type="match status" value="1"/>
</dbReference>
<dbReference type="InterPro" id="IPR027417">
    <property type="entry name" value="P-loop_NTPase"/>
</dbReference>
<dbReference type="PANTHER" id="PTHR30050">
    <property type="entry name" value="CHROMOSOMAL REPLICATION INITIATOR PROTEIN DNAA"/>
    <property type="match status" value="1"/>
</dbReference>
<evidence type="ECO:0000259" key="2">
    <source>
        <dbReference type="Pfam" id="PF22688"/>
    </source>
</evidence>
<gene>
    <name evidence="3" type="primary">hda</name>
    <name evidence="3" type="ORF">CWE11_03960</name>
</gene>
<feature type="domain" description="Hda lid" evidence="2">
    <location>
        <begin position="181"/>
        <end position="245"/>
    </location>
</feature>
<dbReference type="OrthoDB" id="9784878at2"/>
<organism evidence="3 4">
    <name type="scientific">Aliidiomarina sanyensis</name>
    <dbReference type="NCBI Taxonomy" id="1249555"/>
    <lineage>
        <taxon>Bacteria</taxon>
        <taxon>Pseudomonadati</taxon>
        <taxon>Pseudomonadota</taxon>
        <taxon>Gammaproteobacteria</taxon>
        <taxon>Alteromonadales</taxon>
        <taxon>Idiomarinaceae</taxon>
        <taxon>Aliidiomarina</taxon>
    </lineage>
</organism>
<dbReference type="RefSeq" id="WP_126776317.1">
    <property type="nucleotide sequence ID" value="NZ_PIPM01000003.1"/>
</dbReference>
<dbReference type="InterPro" id="IPR017788">
    <property type="entry name" value="Hda"/>
</dbReference>
<accession>A0A432WNA6</accession>
<evidence type="ECO:0000259" key="1">
    <source>
        <dbReference type="Pfam" id="PF00308"/>
    </source>
</evidence>
<dbReference type="GO" id="GO:0032297">
    <property type="term" value="P:negative regulation of DNA-templated DNA replication initiation"/>
    <property type="evidence" value="ECO:0007669"/>
    <property type="project" value="InterPro"/>
</dbReference>
<comment type="caution">
    <text evidence="3">The sequence shown here is derived from an EMBL/GenBank/DDBJ whole genome shotgun (WGS) entry which is preliminary data.</text>
</comment>
<dbReference type="AlphaFoldDB" id="A0A432WNA6"/>
<dbReference type="Gene3D" id="1.10.8.60">
    <property type="match status" value="1"/>
</dbReference>
<dbReference type="SUPFAM" id="SSF52540">
    <property type="entry name" value="P-loop containing nucleoside triphosphate hydrolases"/>
    <property type="match status" value="1"/>
</dbReference>
<dbReference type="EMBL" id="PIPM01000003">
    <property type="protein sequence ID" value="RUO35199.1"/>
    <property type="molecule type" value="Genomic_DNA"/>
</dbReference>
<feature type="domain" description="Chromosomal replication initiator protein DnaA ATPAse" evidence="1">
    <location>
        <begin position="21"/>
        <end position="170"/>
    </location>
</feature>
<keyword evidence="4" id="KW-1185">Reference proteome</keyword>
<dbReference type="PANTHER" id="PTHR30050:SF5">
    <property type="entry name" value="DNAA REGULATORY INACTIVATOR HDA"/>
    <property type="match status" value="1"/>
</dbReference>
<evidence type="ECO:0000313" key="4">
    <source>
        <dbReference type="Proteomes" id="UP000288405"/>
    </source>
</evidence>
<dbReference type="GO" id="GO:0006270">
    <property type="term" value="P:DNA replication initiation"/>
    <property type="evidence" value="ECO:0007669"/>
    <property type="project" value="TreeGrafter"/>
</dbReference>
<proteinExistence type="predicted"/>
<dbReference type="InterPro" id="IPR055199">
    <property type="entry name" value="Hda_lid"/>
</dbReference>
<dbReference type="InterPro" id="IPR013317">
    <property type="entry name" value="DnaA_dom"/>
</dbReference>
<dbReference type="Proteomes" id="UP000288405">
    <property type="component" value="Unassembled WGS sequence"/>
</dbReference>
<name>A0A432WNA6_9GAMM</name>